<dbReference type="Proteomes" id="UP000654471">
    <property type="component" value="Unassembled WGS sequence"/>
</dbReference>
<organism evidence="1 2">
    <name type="scientific">Streptomyces albospinus</name>
    <dbReference type="NCBI Taxonomy" id="285515"/>
    <lineage>
        <taxon>Bacteria</taxon>
        <taxon>Bacillati</taxon>
        <taxon>Actinomycetota</taxon>
        <taxon>Actinomycetes</taxon>
        <taxon>Kitasatosporales</taxon>
        <taxon>Streptomycetaceae</taxon>
        <taxon>Streptomyces</taxon>
    </lineage>
</organism>
<proteinExistence type="predicted"/>
<evidence type="ECO:0000313" key="1">
    <source>
        <dbReference type="EMBL" id="GGU69417.1"/>
    </source>
</evidence>
<dbReference type="RefSeq" id="WP_189301570.1">
    <property type="nucleotide sequence ID" value="NZ_BMRP01000012.1"/>
</dbReference>
<dbReference type="InterPro" id="IPR045428">
    <property type="entry name" value="EACC1"/>
</dbReference>
<sequence length="131" mass="13975">MTDLVVRAVPAPGGDAEDELRSLLEWLHEDEGLHRQVRGRLAASRGPQPGEMGLGFDLLQLAVGTAVSGGSLAVSVLQWRDARRRTPELTLRVGEIEVRIPPGAARDPETLDRIAALLDRPQEPGGDGGTA</sequence>
<gene>
    <name evidence="1" type="ORF">GCM10010211_38680</name>
</gene>
<protein>
    <submittedName>
        <fullName evidence="1">Uncharacterized protein</fullName>
    </submittedName>
</protein>
<reference evidence="2" key="1">
    <citation type="journal article" date="2019" name="Int. J. Syst. Evol. Microbiol.">
        <title>The Global Catalogue of Microorganisms (GCM) 10K type strain sequencing project: providing services to taxonomists for standard genome sequencing and annotation.</title>
        <authorList>
            <consortium name="The Broad Institute Genomics Platform"/>
            <consortium name="The Broad Institute Genome Sequencing Center for Infectious Disease"/>
            <person name="Wu L."/>
            <person name="Ma J."/>
        </authorList>
    </citation>
    <scope>NUCLEOTIDE SEQUENCE [LARGE SCALE GENOMIC DNA]</scope>
    <source>
        <strain evidence="2">JCM 3399</strain>
    </source>
</reference>
<dbReference type="Pfam" id="PF19953">
    <property type="entry name" value="EACC1"/>
    <property type="match status" value="1"/>
</dbReference>
<evidence type="ECO:0000313" key="2">
    <source>
        <dbReference type="Proteomes" id="UP000654471"/>
    </source>
</evidence>
<accession>A0ABQ2V7L8</accession>
<comment type="caution">
    <text evidence="1">The sequence shown here is derived from an EMBL/GenBank/DDBJ whole genome shotgun (WGS) entry which is preliminary data.</text>
</comment>
<keyword evidence="2" id="KW-1185">Reference proteome</keyword>
<name>A0ABQ2V7L8_9ACTN</name>
<dbReference type="EMBL" id="BMRP01000012">
    <property type="protein sequence ID" value="GGU69417.1"/>
    <property type="molecule type" value="Genomic_DNA"/>
</dbReference>